<keyword evidence="3" id="KW-1185">Reference proteome</keyword>
<protein>
    <submittedName>
        <fullName evidence="2">Nucleotidyltransferase family protein</fullName>
    </submittedName>
</protein>
<dbReference type="CDD" id="cd04182">
    <property type="entry name" value="GT_2_like_f"/>
    <property type="match status" value="1"/>
</dbReference>
<sequence>MKLSIIVLASGNSRRFNGNKLLYEIDKKPMYLHTVDKLIELKKSNKNIDEIIFVTKYEKIIDNLKDKDIKVIKNNNSEFGISQSIKLGVSNSSNNTYMFIVCDQPYIKKETIDKFINQFIESKKNLGCVSNNNILLNPTIFTSKYKEKLLNLSGDKGGKKIILDNLDDLFTFEILDKKEVIDIDFKYQVEDKKR</sequence>
<name>A0ABS6DZE7_9FIRM</name>
<dbReference type="Proteomes" id="UP001196301">
    <property type="component" value="Unassembled WGS sequence"/>
</dbReference>
<dbReference type="Pfam" id="PF12804">
    <property type="entry name" value="NTP_transf_3"/>
    <property type="match status" value="1"/>
</dbReference>
<dbReference type="RefSeq" id="WP_216571668.1">
    <property type="nucleotide sequence ID" value="NZ_JAHLOQ010000043.1"/>
</dbReference>
<evidence type="ECO:0000313" key="3">
    <source>
        <dbReference type="Proteomes" id="UP001196301"/>
    </source>
</evidence>
<dbReference type="PANTHER" id="PTHR43777:SF1">
    <property type="entry name" value="MOLYBDENUM COFACTOR CYTIDYLYLTRANSFERASE"/>
    <property type="match status" value="1"/>
</dbReference>
<dbReference type="PANTHER" id="PTHR43777">
    <property type="entry name" value="MOLYBDENUM COFACTOR CYTIDYLYLTRANSFERASE"/>
    <property type="match status" value="1"/>
</dbReference>
<evidence type="ECO:0000259" key="1">
    <source>
        <dbReference type="Pfam" id="PF12804"/>
    </source>
</evidence>
<comment type="caution">
    <text evidence="2">The sequence shown here is derived from an EMBL/GenBank/DDBJ whole genome shotgun (WGS) entry which is preliminary data.</text>
</comment>
<proteinExistence type="predicted"/>
<dbReference type="InterPro" id="IPR025877">
    <property type="entry name" value="MobA-like_NTP_Trfase"/>
</dbReference>
<organism evidence="2 3">
    <name type="scientific">Intestinibacter bartlettii</name>
    <dbReference type="NCBI Taxonomy" id="261299"/>
    <lineage>
        <taxon>Bacteria</taxon>
        <taxon>Bacillati</taxon>
        <taxon>Bacillota</taxon>
        <taxon>Clostridia</taxon>
        <taxon>Peptostreptococcales</taxon>
        <taxon>Peptostreptococcaceae</taxon>
        <taxon>Intestinibacter</taxon>
    </lineage>
</organism>
<gene>
    <name evidence="2" type="ORF">KQI20_12280</name>
</gene>
<evidence type="ECO:0000313" key="2">
    <source>
        <dbReference type="EMBL" id="MBU5337221.1"/>
    </source>
</evidence>
<dbReference type="EMBL" id="JAHLOQ010000043">
    <property type="protein sequence ID" value="MBU5337221.1"/>
    <property type="molecule type" value="Genomic_DNA"/>
</dbReference>
<accession>A0ABS6DZE7</accession>
<reference evidence="2 3" key="1">
    <citation type="submission" date="2021-06" db="EMBL/GenBank/DDBJ databases">
        <authorList>
            <person name="Sun Q."/>
            <person name="Li D."/>
        </authorList>
    </citation>
    <scope>NUCLEOTIDE SEQUENCE [LARGE SCALE GENOMIC DNA]</scope>
    <source>
        <strain evidence="2 3">N19</strain>
    </source>
</reference>
<feature type="domain" description="MobA-like NTP transferase" evidence="1">
    <location>
        <begin position="6"/>
        <end position="163"/>
    </location>
</feature>